<proteinExistence type="predicted"/>
<accession>A0AAW7Z6P9</accession>
<dbReference type="InterPro" id="IPR044016">
    <property type="entry name" value="Big_13"/>
</dbReference>
<feature type="compositionally biased region" description="Polar residues" evidence="1">
    <location>
        <begin position="561"/>
        <end position="578"/>
    </location>
</feature>
<feature type="domain" description="Bacterial Ig-like" evidence="2">
    <location>
        <begin position="374"/>
        <end position="457"/>
    </location>
</feature>
<feature type="compositionally biased region" description="Polar residues" evidence="1">
    <location>
        <begin position="466"/>
        <end position="485"/>
    </location>
</feature>
<feature type="non-terminal residue" evidence="3">
    <location>
        <position position="627"/>
    </location>
</feature>
<dbReference type="NCBIfam" id="NF033510">
    <property type="entry name" value="Ca_tandemer"/>
    <property type="match status" value="5"/>
</dbReference>
<comment type="caution">
    <text evidence="3">The sequence shown here is derived from an EMBL/GenBank/DDBJ whole genome shotgun (WGS) entry which is preliminary data.</text>
</comment>
<evidence type="ECO:0000313" key="4">
    <source>
        <dbReference type="Proteomes" id="UP001170717"/>
    </source>
</evidence>
<dbReference type="InterPro" id="IPR047777">
    <property type="entry name" value="LapA-like_RM"/>
</dbReference>
<feature type="domain" description="Bacterial Ig-like" evidence="2">
    <location>
        <begin position="283"/>
        <end position="364"/>
    </location>
</feature>
<dbReference type="Pfam" id="PF19077">
    <property type="entry name" value="Big_13"/>
    <property type="match status" value="5"/>
</dbReference>
<reference evidence="3" key="1">
    <citation type="submission" date="2023-07" db="EMBL/GenBank/DDBJ databases">
        <title>Genome content predicts the carbon catabolic preferences of heterotrophic bacteria.</title>
        <authorList>
            <person name="Gralka M."/>
        </authorList>
    </citation>
    <scope>NUCLEOTIDE SEQUENCE</scope>
    <source>
        <strain evidence="3">F2M12</strain>
    </source>
</reference>
<organism evidence="3 4">
    <name type="scientific">Alteromonas stellipolaris</name>
    <dbReference type="NCBI Taxonomy" id="233316"/>
    <lineage>
        <taxon>Bacteria</taxon>
        <taxon>Pseudomonadati</taxon>
        <taxon>Pseudomonadota</taxon>
        <taxon>Gammaproteobacteria</taxon>
        <taxon>Alteromonadales</taxon>
        <taxon>Alteromonadaceae</taxon>
        <taxon>Alteromonas/Salinimonas group</taxon>
        <taxon>Alteromonas</taxon>
    </lineage>
</organism>
<name>A0AAW7Z6P9_9ALTE</name>
<dbReference type="RefSeq" id="WP_303538896.1">
    <property type="nucleotide sequence ID" value="NZ_JAUOQI010000015.1"/>
</dbReference>
<dbReference type="AlphaFoldDB" id="A0AAW7Z6P9"/>
<dbReference type="Gene3D" id="2.60.40.10">
    <property type="entry name" value="Immunoglobulins"/>
    <property type="match status" value="5"/>
</dbReference>
<gene>
    <name evidence="3" type="ORF">Q4527_17205</name>
</gene>
<evidence type="ECO:0000259" key="2">
    <source>
        <dbReference type="Pfam" id="PF19077"/>
    </source>
</evidence>
<feature type="region of interest" description="Disordered" evidence="1">
    <location>
        <begin position="559"/>
        <end position="578"/>
    </location>
</feature>
<feature type="domain" description="Bacterial Ig-like" evidence="2">
    <location>
        <begin position="563"/>
        <end position="627"/>
    </location>
</feature>
<dbReference type="InterPro" id="IPR013783">
    <property type="entry name" value="Ig-like_fold"/>
</dbReference>
<dbReference type="Proteomes" id="UP001170717">
    <property type="component" value="Unassembled WGS sequence"/>
</dbReference>
<evidence type="ECO:0000313" key="3">
    <source>
        <dbReference type="EMBL" id="MDO6579144.1"/>
    </source>
</evidence>
<sequence>MVDVVIVEVNGEVLVERPETGEQFAVRENTTLLDGDSLTIPDGSTVLVSIDGIVRELPAGQTVTFPLQLAFSDVDSDDEFAVFDDSVEDLNALLDQTGDSQDLDQDFLDVLAGDDDILESLEATAAGLDGGGGAGGSNFVRVDRINENVDPVAFEFEQGANDNEEITSEQLGDGGDEAADITITLDAIPLNNDSTPTLSGNTDATPGSTVTLTVTDSAGNVQTLTTTVQADGTFSVDVPVELAEGEYSVEASVTDAAGNTATDANTGEIDTTAPAISLDAQGTNNDTTPTLSGTTDAAPGSTVTLTVTDSAGNVQTLTTTVQADGTFSVDVPVELAEGEYSVEASVTDAAGNTATDANTGEIDTTAPAISLDAQGINNDTTPTLSGTTDAAPGSTVTLTVTDSAGNVQTLTTTVQADGTFSVDLPLELAEGEYSVEASVTDAAGNTATDANTGEIDTTAPAISLDAQGTDNDTTPTLSGTTDAAPGSTVTLTVTDSAGNVQTLTTTVQADGTFSVDLPLELAEGEYSVEATVTDAAGNTATDANTGEIDTTAPAIALDAQGTDNDTTPSLSGTTDAAPGSTVTLTVTDSAGNVQTLTTTVQTDGTFSVDLPLELAEGEYSVEATVTD</sequence>
<dbReference type="EMBL" id="JAUOQI010000015">
    <property type="protein sequence ID" value="MDO6579144.1"/>
    <property type="molecule type" value="Genomic_DNA"/>
</dbReference>
<evidence type="ECO:0000256" key="1">
    <source>
        <dbReference type="SAM" id="MobiDB-lite"/>
    </source>
</evidence>
<feature type="domain" description="Bacterial Ig-like" evidence="2">
    <location>
        <begin position="470"/>
        <end position="550"/>
    </location>
</feature>
<feature type="domain" description="Bacterial Ig-like" evidence="2">
    <location>
        <begin position="191"/>
        <end position="271"/>
    </location>
</feature>
<dbReference type="NCBIfam" id="NF033682">
    <property type="entry name" value="retention_LapA"/>
    <property type="match status" value="1"/>
</dbReference>
<protein>
    <submittedName>
        <fullName evidence="3">Retention module-containing protein</fullName>
    </submittedName>
</protein>
<feature type="region of interest" description="Disordered" evidence="1">
    <location>
        <begin position="464"/>
        <end position="485"/>
    </location>
</feature>